<dbReference type="GO" id="GO:0016705">
    <property type="term" value="F:oxidoreductase activity, acting on paired donors, with incorporation or reduction of molecular oxygen"/>
    <property type="evidence" value="ECO:0007669"/>
    <property type="project" value="InterPro"/>
</dbReference>
<evidence type="ECO:0000313" key="18">
    <source>
        <dbReference type="Proteomes" id="UP000410492"/>
    </source>
</evidence>
<comment type="cofactor">
    <cofactor evidence="1 14">
        <name>heme</name>
        <dbReference type="ChEBI" id="CHEBI:30413"/>
    </cofactor>
</comment>
<dbReference type="GO" id="GO:0004497">
    <property type="term" value="F:monooxygenase activity"/>
    <property type="evidence" value="ECO:0007669"/>
    <property type="project" value="UniProtKB-KW"/>
</dbReference>
<evidence type="ECO:0000256" key="4">
    <source>
        <dbReference type="ARBA" id="ARBA00004406"/>
    </source>
</evidence>
<evidence type="ECO:0008006" key="19">
    <source>
        <dbReference type="Google" id="ProtNLM"/>
    </source>
</evidence>
<keyword evidence="8" id="KW-0256">Endoplasmic reticulum</keyword>
<dbReference type="CDD" id="cd20628">
    <property type="entry name" value="CYP4"/>
    <property type="match status" value="1"/>
</dbReference>
<evidence type="ECO:0000256" key="8">
    <source>
        <dbReference type="ARBA" id="ARBA00022824"/>
    </source>
</evidence>
<dbReference type="SUPFAM" id="SSF48264">
    <property type="entry name" value="Cytochrome P450"/>
    <property type="match status" value="1"/>
</dbReference>
<keyword evidence="7 14" id="KW-0479">Metal-binding</keyword>
<dbReference type="PANTHER" id="PTHR24291:SF189">
    <property type="entry name" value="CYTOCHROME P450 4C3-RELATED"/>
    <property type="match status" value="1"/>
</dbReference>
<keyword evidence="9" id="KW-0492">Microsome</keyword>
<comment type="similarity">
    <text evidence="5 15">Belongs to the cytochrome P450 family.</text>
</comment>
<accession>A0A653BJ49</accession>
<evidence type="ECO:0000256" key="6">
    <source>
        <dbReference type="ARBA" id="ARBA00022617"/>
    </source>
</evidence>
<comment type="subcellular location">
    <subcellularLocation>
        <location evidence="4">Endoplasmic reticulum membrane</location>
        <topology evidence="4">Peripheral membrane protein</topology>
    </subcellularLocation>
    <subcellularLocation>
        <location evidence="3">Microsome membrane</location>
        <topology evidence="3">Peripheral membrane protein</topology>
    </subcellularLocation>
</comment>
<evidence type="ECO:0000256" key="16">
    <source>
        <dbReference type="SAM" id="Phobius"/>
    </source>
</evidence>
<keyword evidence="6 14" id="KW-0349">Heme</keyword>
<sequence length="516" mass="59779">MSEIRGLPQKSELANDFSDFFQKLLIVTLFGVFVYSLIYCGKRWKLHYHSWNVPGPVALPFIGCAYRLFGDPTQKTNSFMEILKSYPDIVKIWLGPKLIYLISKPEYIEKLFNLPSLIEKDYFYDVLIEVIGDGLVTSKGAKWKSHRKLIVRSFGQKTLDEFVSIFDEKASIFIDIMKEYVGREDIPLLRLVSRCHLDSICATTMGITMNVQSSMEYLGDLIHRFAELCGKRAFMIRYQFKFIWNHSHDKKVLEDCAKKTNDFSDSVVKMKLREHEERQQDKSCDHVAKNESMVERKSMLDSLIESSEMTDEELKTAVKTVLAGGTDTIANSSVFILLMLGLHPDVQQKVYEEVVGVLGREKSVEPEDLLRMEYTERVIKESLRLFPPVAFISRYVSEDVAIGNYIAPAGISLGIPIHYIHRCPSYWKDPMKFDPDRFLPDNVAERHPQSYMLFSFGIRNCIGWRYAMMNLTTFTARVIREFKVFTQYKGIEEIEVEMHVFSKIKNGPKLRLETRT</sequence>
<reference evidence="17 18" key="1">
    <citation type="submission" date="2019-01" db="EMBL/GenBank/DDBJ databases">
        <authorList>
            <person name="Sayadi A."/>
        </authorList>
    </citation>
    <scope>NUCLEOTIDE SEQUENCE [LARGE SCALE GENOMIC DNA]</scope>
</reference>
<dbReference type="GO" id="GO:0005789">
    <property type="term" value="C:endoplasmic reticulum membrane"/>
    <property type="evidence" value="ECO:0007669"/>
    <property type="project" value="UniProtKB-SubCell"/>
</dbReference>
<dbReference type="PRINTS" id="PR00463">
    <property type="entry name" value="EP450I"/>
</dbReference>
<comment type="function">
    <text evidence="2">May be involved in the metabolism of insect hormones and in the breakdown of synthetic insecticides.</text>
</comment>
<dbReference type="InterPro" id="IPR001128">
    <property type="entry name" value="Cyt_P450"/>
</dbReference>
<keyword evidence="16" id="KW-0812">Transmembrane</keyword>
<keyword evidence="18" id="KW-1185">Reference proteome</keyword>
<evidence type="ECO:0000256" key="12">
    <source>
        <dbReference type="ARBA" id="ARBA00023033"/>
    </source>
</evidence>
<dbReference type="EMBL" id="CAACVG010001721">
    <property type="protein sequence ID" value="VEN35562.1"/>
    <property type="molecule type" value="Genomic_DNA"/>
</dbReference>
<evidence type="ECO:0000256" key="11">
    <source>
        <dbReference type="ARBA" id="ARBA00023004"/>
    </source>
</evidence>
<dbReference type="InterPro" id="IPR017972">
    <property type="entry name" value="Cyt_P450_CS"/>
</dbReference>
<evidence type="ECO:0000256" key="13">
    <source>
        <dbReference type="ARBA" id="ARBA00023136"/>
    </source>
</evidence>
<evidence type="ECO:0000256" key="10">
    <source>
        <dbReference type="ARBA" id="ARBA00023002"/>
    </source>
</evidence>
<dbReference type="InterPro" id="IPR050196">
    <property type="entry name" value="Cytochrome_P450_Monoox"/>
</dbReference>
<dbReference type="PROSITE" id="PS00086">
    <property type="entry name" value="CYTOCHROME_P450"/>
    <property type="match status" value="1"/>
</dbReference>
<evidence type="ECO:0000256" key="3">
    <source>
        <dbReference type="ARBA" id="ARBA00004174"/>
    </source>
</evidence>
<dbReference type="Gene3D" id="1.10.630.10">
    <property type="entry name" value="Cytochrome P450"/>
    <property type="match status" value="1"/>
</dbReference>
<dbReference type="Proteomes" id="UP000410492">
    <property type="component" value="Unassembled WGS sequence"/>
</dbReference>
<evidence type="ECO:0000256" key="2">
    <source>
        <dbReference type="ARBA" id="ARBA00003690"/>
    </source>
</evidence>
<dbReference type="AlphaFoldDB" id="A0A653BJ49"/>
<proteinExistence type="inferred from homology"/>
<keyword evidence="11 14" id="KW-0408">Iron</keyword>
<evidence type="ECO:0000313" key="17">
    <source>
        <dbReference type="EMBL" id="VEN35562.1"/>
    </source>
</evidence>
<protein>
    <recommendedName>
        <fullName evidence="19">Cytochrome P450</fullName>
    </recommendedName>
</protein>
<dbReference type="InterPro" id="IPR002401">
    <property type="entry name" value="Cyt_P450_E_grp-I"/>
</dbReference>
<keyword evidence="13 16" id="KW-0472">Membrane</keyword>
<evidence type="ECO:0000256" key="15">
    <source>
        <dbReference type="RuleBase" id="RU000461"/>
    </source>
</evidence>
<evidence type="ECO:0000256" key="9">
    <source>
        <dbReference type="ARBA" id="ARBA00022848"/>
    </source>
</evidence>
<keyword evidence="16" id="KW-1133">Transmembrane helix</keyword>
<dbReference type="PANTHER" id="PTHR24291">
    <property type="entry name" value="CYTOCHROME P450 FAMILY 4"/>
    <property type="match status" value="1"/>
</dbReference>
<dbReference type="PRINTS" id="PR00385">
    <property type="entry name" value="P450"/>
</dbReference>
<evidence type="ECO:0000256" key="14">
    <source>
        <dbReference type="PIRSR" id="PIRSR602401-1"/>
    </source>
</evidence>
<dbReference type="GO" id="GO:0005506">
    <property type="term" value="F:iron ion binding"/>
    <property type="evidence" value="ECO:0007669"/>
    <property type="project" value="InterPro"/>
</dbReference>
<organism evidence="17 18">
    <name type="scientific">Callosobruchus maculatus</name>
    <name type="common">Southern cowpea weevil</name>
    <name type="synonym">Pulse bruchid</name>
    <dbReference type="NCBI Taxonomy" id="64391"/>
    <lineage>
        <taxon>Eukaryota</taxon>
        <taxon>Metazoa</taxon>
        <taxon>Ecdysozoa</taxon>
        <taxon>Arthropoda</taxon>
        <taxon>Hexapoda</taxon>
        <taxon>Insecta</taxon>
        <taxon>Pterygota</taxon>
        <taxon>Neoptera</taxon>
        <taxon>Endopterygota</taxon>
        <taxon>Coleoptera</taxon>
        <taxon>Polyphaga</taxon>
        <taxon>Cucujiformia</taxon>
        <taxon>Chrysomeloidea</taxon>
        <taxon>Chrysomelidae</taxon>
        <taxon>Bruchinae</taxon>
        <taxon>Bruchini</taxon>
        <taxon>Callosobruchus</taxon>
    </lineage>
</organism>
<dbReference type="InterPro" id="IPR036396">
    <property type="entry name" value="Cyt_P450_sf"/>
</dbReference>
<evidence type="ECO:0000256" key="5">
    <source>
        <dbReference type="ARBA" id="ARBA00010617"/>
    </source>
</evidence>
<dbReference type="GO" id="GO:0020037">
    <property type="term" value="F:heme binding"/>
    <property type="evidence" value="ECO:0007669"/>
    <property type="project" value="InterPro"/>
</dbReference>
<dbReference type="OrthoDB" id="1470350at2759"/>
<name>A0A653BJ49_CALMS</name>
<feature type="transmembrane region" description="Helical" evidence="16">
    <location>
        <begin position="20"/>
        <end position="39"/>
    </location>
</feature>
<evidence type="ECO:0000256" key="1">
    <source>
        <dbReference type="ARBA" id="ARBA00001971"/>
    </source>
</evidence>
<keyword evidence="12 15" id="KW-0503">Monooxygenase</keyword>
<keyword evidence="10 15" id="KW-0560">Oxidoreductase</keyword>
<gene>
    <name evidence="17" type="ORF">CALMAC_LOCUS1452</name>
</gene>
<evidence type="ECO:0000256" key="7">
    <source>
        <dbReference type="ARBA" id="ARBA00022723"/>
    </source>
</evidence>
<dbReference type="Pfam" id="PF00067">
    <property type="entry name" value="p450"/>
    <property type="match status" value="1"/>
</dbReference>
<feature type="transmembrane region" description="Helical" evidence="16">
    <location>
        <begin position="51"/>
        <end position="69"/>
    </location>
</feature>
<feature type="binding site" description="axial binding residue" evidence="14">
    <location>
        <position position="461"/>
    </location>
    <ligand>
        <name>heme</name>
        <dbReference type="ChEBI" id="CHEBI:30413"/>
    </ligand>
    <ligandPart>
        <name>Fe</name>
        <dbReference type="ChEBI" id="CHEBI:18248"/>
    </ligandPart>
</feature>